<dbReference type="InterPro" id="IPR036388">
    <property type="entry name" value="WH-like_DNA-bd_sf"/>
</dbReference>
<dbReference type="Pfam" id="PF00480">
    <property type="entry name" value="ROK"/>
    <property type="match status" value="1"/>
</dbReference>
<dbReference type="Proteomes" id="UP000323946">
    <property type="component" value="Unassembled WGS sequence"/>
</dbReference>
<evidence type="ECO:0000313" key="3">
    <source>
        <dbReference type="EMBL" id="KAA5834548.1"/>
    </source>
</evidence>
<dbReference type="SUPFAM" id="SSF46785">
    <property type="entry name" value="Winged helix' DNA-binding domain"/>
    <property type="match status" value="1"/>
</dbReference>
<proteinExistence type="inferred from homology"/>
<dbReference type="PANTHER" id="PTHR18964">
    <property type="entry name" value="ROK (REPRESSOR, ORF, KINASE) FAMILY"/>
    <property type="match status" value="1"/>
</dbReference>
<comment type="caution">
    <text evidence="3">The sequence shown here is derived from an EMBL/GenBank/DDBJ whole genome shotgun (WGS) entry which is preliminary data.</text>
</comment>
<dbReference type="InterPro" id="IPR000600">
    <property type="entry name" value="ROK"/>
</dbReference>
<dbReference type="Gene3D" id="1.10.10.10">
    <property type="entry name" value="Winged helix-like DNA-binding domain superfamily/Winged helix DNA-binding domain"/>
    <property type="match status" value="1"/>
</dbReference>
<dbReference type="InterPro" id="IPR000835">
    <property type="entry name" value="HTH_MarR-typ"/>
</dbReference>
<dbReference type="InterPro" id="IPR043129">
    <property type="entry name" value="ATPase_NBD"/>
</dbReference>
<name>A0A5M7C2I8_SACHI</name>
<dbReference type="PANTHER" id="PTHR18964:SF149">
    <property type="entry name" value="BIFUNCTIONAL UDP-N-ACETYLGLUCOSAMINE 2-EPIMERASE_N-ACETYLMANNOSAMINE KINASE"/>
    <property type="match status" value="1"/>
</dbReference>
<organism evidence="3 4">
    <name type="scientific">Saccharopolyspora hirsuta</name>
    <dbReference type="NCBI Taxonomy" id="1837"/>
    <lineage>
        <taxon>Bacteria</taxon>
        <taxon>Bacillati</taxon>
        <taxon>Actinomycetota</taxon>
        <taxon>Actinomycetes</taxon>
        <taxon>Pseudonocardiales</taxon>
        <taxon>Pseudonocardiaceae</taxon>
        <taxon>Saccharopolyspora</taxon>
    </lineage>
</organism>
<dbReference type="GO" id="GO:0003677">
    <property type="term" value="F:DNA binding"/>
    <property type="evidence" value="ECO:0007669"/>
    <property type="project" value="InterPro"/>
</dbReference>
<gene>
    <name evidence="3" type="ORF">F1721_12830</name>
</gene>
<reference evidence="3 4" key="1">
    <citation type="submission" date="2019-09" db="EMBL/GenBank/DDBJ databases">
        <title>Draft genome sequence of the thermophilic Saccharopolyspora hirsuta VKM Ac-666T.</title>
        <authorList>
            <person name="Lobastova T.G."/>
            <person name="Fokina V."/>
            <person name="Bragin E.Y."/>
            <person name="Shtratnikova V.Y."/>
            <person name="Starodumova I.P."/>
            <person name="Tarlachkov S.V."/>
            <person name="Donova M.V."/>
        </authorList>
    </citation>
    <scope>NUCLEOTIDE SEQUENCE [LARGE SCALE GENOMIC DNA]</scope>
    <source>
        <strain evidence="3 4">VKM Ac-666</strain>
    </source>
</reference>
<dbReference type="GO" id="GO:0006355">
    <property type="term" value="P:regulation of DNA-templated transcription"/>
    <property type="evidence" value="ECO:0007669"/>
    <property type="project" value="InterPro"/>
</dbReference>
<keyword evidence="4" id="KW-1185">Reference proteome</keyword>
<dbReference type="EMBL" id="VWPH01000005">
    <property type="protein sequence ID" value="KAA5834548.1"/>
    <property type="molecule type" value="Genomic_DNA"/>
</dbReference>
<evidence type="ECO:0000259" key="2">
    <source>
        <dbReference type="Pfam" id="PF12802"/>
    </source>
</evidence>
<feature type="domain" description="HTH marR-type" evidence="2">
    <location>
        <begin position="37"/>
        <end position="83"/>
    </location>
</feature>
<dbReference type="AlphaFoldDB" id="A0A5M7C2I8"/>
<dbReference type="InterPro" id="IPR036390">
    <property type="entry name" value="WH_DNA-bd_sf"/>
</dbReference>
<comment type="similarity">
    <text evidence="1">Belongs to the ROK (NagC/XylR) family.</text>
</comment>
<evidence type="ECO:0000313" key="4">
    <source>
        <dbReference type="Proteomes" id="UP000323946"/>
    </source>
</evidence>
<dbReference type="SUPFAM" id="SSF53067">
    <property type="entry name" value="Actin-like ATPase domain"/>
    <property type="match status" value="1"/>
</dbReference>
<dbReference type="OrthoDB" id="3605644at2"/>
<accession>A0A5M7C2I8</accession>
<sequence length="414" mass="43355">MPRGAAVLCSPNLPEQTGQLVTTTLSARPVGVRETNAATVLDVIRQAGPLSRAAIERRVALSPPTVSRQVAALIELGIVREVPELTHSGAIGRPRVPVDIDETALAACGVHIGVSTTTFGLADLRGRLLADEHLPTPGGGPEDVLDFLASRLAVFLRRRPQRSVVGIGLVTGGRVDPDRGVVDHDRLGWYRVPARELLSAATGHPVHVDGHLPAMAAAELLFGLRQTPRSLLYCYARQVVGVALVSGGRLHRGPGRGSDIAHLPVGTDVPCPCGRTGCLEVSVSEQTVLAEAVADGVIARPDIRLLHAAAAAGDPGAARILTARARALGRAIAAVRDVVDPDLVVLGGQAITDAPQQLDELRHSFADHTALPGAPPPQVTRFGSDVQAVAACTSVLAHLYDRPFALFTAARRKS</sequence>
<dbReference type="Pfam" id="PF12802">
    <property type="entry name" value="MarR_2"/>
    <property type="match status" value="1"/>
</dbReference>
<protein>
    <submittedName>
        <fullName evidence="3">ROK family transcriptional regulator</fullName>
    </submittedName>
</protein>
<evidence type="ECO:0000256" key="1">
    <source>
        <dbReference type="ARBA" id="ARBA00006479"/>
    </source>
</evidence>
<dbReference type="Gene3D" id="3.30.420.40">
    <property type="match status" value="2"/>
</dbReference>